<gene>
    <name evidence="2" type="ORF">SAMN05216495_102167</name>
</gene>
<name>A0A1H2UBX7_ACIFE</name>
<dbReference type="AlphaFoldDB" id="A0A1H2UBX7"/>
<dbReference type="PANTHER" id="PTHR35333">
    <property type="entry name" value="BETA-LACTAMASE"/>
    <property type="match status" value="1"/>
</dbReference>
<dbReference type="SUPFAM" id="SSF56601">
    <property type="entry name" value="beta-lactamase/transpeptidase-like"/>
    <property type="match status" value="1"/>
</dbReference>
<dbReference type="InterPro" id="IPR045155">
    <property type="entry name" value="Beta-lactam_cat"/>
</dbReference>
<feature type="domain" description="Beta-lactamase class A catalytic" evidence="1">
    <location>
        <begin position="59"/>
        <end position="271"/>
    </location>
</feature>
<reference evidence="2 3" key="1">
    <citation type="submission" date="2016-10" db="EMBL/GenBank/DDBJ databases">
        <authorList>
            <person name="Varghese N."/>
            <person name="Submissions S."/>
        </authorList>
    </citation>
    <scope>NUCLEOTIDE SEQUENCE [LARGE SCALE GENOMIC DNA]</scope>
    <source>
        <strain evidence="2 3">WCC6</strain>
    </source>
</reference>
<dbReference type="GO" id="GO:0008800">
    <property type="term" value="F:beta-lactamase activity"/>
    <property type="evidence" value="ECO:0007669"/>
    <property type="project" value="InterPro"/>
</dbReference>
<dbReference type="InterPro" id="IPR000871">
    <property type="entry name" value="Beta-lactam_class-A"/>
</dbReference>
<dbReference type="GO" id="GO:0046677">
    <property type="term" value="P:response to antibiotic"/>
    <property type="evidence" value="ECO:0007669"/>
    <property type="project" value="InterPro"/>
</dbReference>
<dbReference type="Proteomes" id="UP000182379">
    <property type="component" value="Unassembled WGS sequence"/>
</dbReference>
<organism evidence="2 3">
    <name type="scientific">Acidaminococcus fermentans</name>
    <dbReference type="NCBI Taxonomy" id="905"/>
    <lineage>
        <taxon>Bacteria</taxon>
        <taxon>Bacillati</taxon>
        <taxon>Bacillota</taxon>
        <taxon>Negativicutes</taxon>
        <taxon>Acidaminococcales</taxon>
        <taxon>Acidaminococcaceae</taxon>
        <taxon>Acidaminococcus</taxon>
    </lineage>
</organism>
<accession>A0A1H2UBX7</accession>
<sequence length="293" mass="32172">MKPWNKGIGLLLAGLLLLLGGVLPRTAWATAPAAPSARVALSPRMQKIGKIIQGAGPAQVYFTDLATNQSLYRGSSTLPSASMIKVFILARAYEDLRNGSLSRKETFTLTPENVVGGAGVLQGRPYGTKVPLQEALDLMITESDNTAANLLIDRLGMDRINSYLQSHGYSHSILRRKMMDTKAMEEGRENMTSTRDVALLFKRLYRGNCVGPAQDREMLEIYKRQTDNDSIPGDLPQGTVVAHKTGEVSDVRHDGGIVYTPKGAYVLVIFTRNYTPYETMAGLSEKIYQAFVE</sequence>
<dbReference type="Pfam" id="PF13354">
    <property type="entry name" value="Beta-lactamase2"/>
    <property type="match status" value="1"/>
</dbReference>
<protein>
    <submittedName>
        <fullName evidence="2">Beta-lactamase class A</fullName>
    </submittedName>
</protein>
<dbReference type="GO" id="GO:0030655">
    <property type="term" value="P:beta-lactam antibiotic catabolic process"/>
    <property type="evidence" value="ECO:0007669"/>
    <property type="project" value="InterPro"/>
</dbReference>
<evidence type="ECO:0000259" key="1">
    <source>
        <dbReference type="Pfam" id="PF13354"/>
    </source>
</evidence>
<comment type="caution">
    <text evidence="2">The sequence shown here is derived from an EMBL/GenBank/DDBJ whole genome shotgun (WGS) entry which is preliminary data.</text>
</comment>
<dbReference type="EMBL" id="FNOP01000002">
    <property type="protein sequence ID" value="SDW53590.1"/>
    <property type="molecule type" value="Genomic_DNA"/>
</dbReference>
<evidence type="ECO:0000313" key="3">
    <source>
        <dbReference type="Proteomes" id="UP000182379"/>
    </source>
</evidence>
<dbReference type="RefSeq" id="WP_074704513.1">
    <property type="nucleotide sequence ID" value="NZ_FNOP01000002.1"/>
</dbReference>
<dbReference type="PANTHER" id="PTHR35333:SF3">
    <property type="entry name" value="BETA-LACTAMASE-TYPE TRANSPEPTIDASE FOLD CONTAINING PROTEIN"/>
    <property type="match status" value="1"/>
</dbReference>
<proteinExistence type="predicted"/>
<dbReference type="InterPro" id="IPR012338">
    <property type="entry name" value="Beta-lactam/transpept-like"/>
</dbReference>
<evidence type="ECO:0000313" key="2">
    <source>
        <dbReference type="EMBL" id="SDW53590.1"/>
    </source>
</evidence>
<dbReference type="Gene3D" id="3.40.710.10">
    <property type="entry name" value="DD-peptidase/beta-lactamase superfamily"/>
    <property type="match status" value="1"/>
</dbReference>